<keyword evidence="1" id="KW-0812">Transmembrane</keyword>
<feature type="transmembrane region" description="Helical" evidence="1">
    <location>
        <begin position="70"/>
        <end position="89"/>
    </location>
</feature>
<evidence type="ECO:0000313" key="3">
    <source>
        <dbReference type="EMBL" id="OXA48566.1"/>
    </source>
</evidence>
<organism evidence="3 4">
    <name type="scientific">Folsomia candida</name>
    <name type="common">Springtail</name>
    <dbReference type="NCBI Taxonomy" id="158441"/>
    <lineage>
        <taxon>Eukaryota</taxon>
        <taxon>Metazoa</taxon>
        <taxon>Ecdysozoa</taxon>
        <taxon>Arthropoda</taxon>
        <taxon>Hexapoda</taxon>
        <taxon>Collembola</taxon>
        <taxon>Entomobryomorpha</taxon>
        <taxon>Isotomoidea</taxon>
        <taxon>Isotomidae</taxon>
        <taxon>Proisotominae</taxon>
        <taxon>Folsomia</taxon>
    </lineage>
</organism>
<keyword evidence="1" id="KW-1133">Transmembrane helix</keyword>
<dbReference type="Proteomes" id="UP000198287">
    <property type="component" value="Unassembled WGS sequence"/>
</dbReference>
<protein>
    <submittedName>
        <fullName evidence="3">Uncharacterized protein</fullName>
    </submittedName>
</protein>
<proteinExistence type="predicted"/>
<keyword evidence="4" id="KW-1185">Reference proteome</keyword>
<reference evidence="3 4" key="1">
    <citation type="submission" date="2015-12" db="EMBL/GenBank/DDBJ databases">
        <title>The genome of Folsomia candida.</title>
        <authorList>
            <person name="Faddeeva A."/>
            <person name="Derks M.F."/>
            <person name="Anvar Y."/>
            <person name="Smit S."/>
            <person name="Van Straalen N."/>
            <person name="Roelofs D."/>
        </authorList>
    </citation>
    <scope>NUCLEOTIDE SEQUENCE [LARGE SCALE GENOMIC DNA]</scope>
    <source>
        <strain evidence="3 4">VU population</strain>
        <tissue evidence="3">Whole body</tissue>
    </source>
</reference>
<dbReference type="EMBL" id="LNIX01000011">
    <property type="protein sequence ID" value="OXA48566.1"/>
    <property type="molecule type" value="Genomic_DNA"/>
</dbReference>
<keyword evidence="2" id="KW-0732">Signal</keyword>
<feature type="signal peptide" evidence="2">
    <location>
        <begin position="1"/>
        <end position="18"/>
    </location>
</feature>
<comment type="caution">
    <text evidence="3">The sequence shown here is derived from an EMBL/GenBank/DDBJ whole genome shotgun (WGS) entry which is preliminary data.</text>
</comment>
<evidence type="ECO:0000256" key="2">
    <source>
        <dbReference type="SAM" id="SignalP"/>
    </source>
</evidence>
<evidence type="ECO:0000256" key="1">
    <source>
        <dbReference type="SAM" id="Phobius"/>
    </source>
</evidence>
<feature type="transmembrane region" description="Helical" evidence="1">
    <location>
        <begin position="110"/>
        <end position="128"/>
    </location>
</feature>
<name>A0A226DWK2_FOLCA</name>
<dbReference type="AlphaFoldDB" id="A0A226DWK2"/>
<keyword evidence="1" id="KW-0472">Membrane</keyword>
<evidence type="ECO:0000313" key="4">
    <source>
        <dbReference type="Proteomes" id="UP000198287"/>
    </source>
</evidence>
<gene>
    <name evidence="3" type="ORF">Fcan01_16510</name>
</gene>
<feature type="chain" id="PRO_5012623939" evidence="2">
    <location>
        <begin position="19"/>
        <end position="266"/>
    </location>
</feature>
<sequence length="266" mass="30087">MNSKLIALILVISEAATAEKDNPSHRFTPGLNEKEITGPWRDEDYHSKLRILSHPAGHERARNVPFEVKVFSPFVFFIGLMGSAIYVNVRLKRISKTKSSLEKETLRRELPRDLVQTALIVFGLIYLADCVYGWVQDAAFDTWTFSDRFSLQLGPVNERVNFDVVFSMKWRNLPATQRGPQGGNFATYLSSLLEDLDSKMNNQEAKNTSSYNELDVYLATVRLWSISPPSEGGGDPEVRSKWVNFLNEMATFLEKRNSTFAAAATP</sequence>
<accession>A0A226DWK2</accession>